<feature type="chain" id="PRO_5046168471" evidence="1">
    <location>
        <begin position="21"/>
        <end position="185"/>
    </location>
</feature>
<accession>A0ABX2IUU4</accession>
<comment type="caution">
    <text evidence="2">The sequence shown here is derived from an EMBL/GenBank/DDBJ whole genome shotgun (WGS) entry which is preliminary data.</text>
</comment>
<proteinExistence type="predicted"/>
<feature type="signal peptide" evidence="1">
    <location>
        <begin position="1"/>
        <end position="20"/>
    </location>
</feature>
<dbReference type="RefSeq" id="WP_174139827.1">
    <property type="nucleotide sequence ID" value="NZ_JABUFE010000016.1"/>
</dbReference>
<evidence type="ECO:0000313" key="2">
    <source>
        <dbReference type="EMBL" id="NSX56673.1"/>
    </source>
</evidence>
<organism evidence="2 3">
    <name type="scientific">Parasulfitobacter algicola</name>
    <dbReference type="NCBI Taxonomy" id="2614809"/>
    <lineage>
        <taxon>Bacteria</taxon>
        <taxon>Pseudomonadati</taxon>
        <taxon>Pseudomonadota</taxon>
        <taxon>Alphaproteobacteria</taxon>
        <taxon>Rhodobacterales</taxon>
        <taxon>Roseobacteraceae</taxon>
        <taxon>Parasulfitobacter</taxon>
    </lineage>
</organism>
<gene>
    <name evidence="2" type="ORF">HRQ87_17965</name>
</gene>
<sequence>MSYRILIPMIIGLSVWQAQAQDMLLMVQSDLNEDGIVEDITLLYDENSDSADLKIQSAGQPDIIARNIAWVGQFMEQKPFLERLEDGSILVVSLNEAIHRIRWSISLELGYDDGRYVVTRYVYTYRDTLDLDNNGSCQLDLISGQGIRWTNDVPKDIQTTMRAIPVMKWGTSGQITSDIKNVCGI</sequence>
<evidence type="ECO:0000256" key="1">
    <source>
        <dbReference type="SAM" id="SignalP"/>
    </source>
</evidence>
<name>A0ABX2IUU4_9RHOB</name>
<keyword evidence="3" id="KW-1185">Reference proteome</keyword>
<dbReference type="Proteomes" id="UP000777935">
    <property type="component" value="Unassembled WGS sequence"/>
</dbReference>
<dbReference type="EMBL" id="JABUFE010000016">
    <property type="protein sequence ID" value="NSX56673.1"/>
    <property type="molecule type" value="Genomic_DNA"/>
</dbReference>
<reference evidence="2 3" key="1">
    <citation type="submission" date="2020-06" db="EMBL/GenBank/DDBJ databases">
        <title>Sulfitobacter algicola sp. nov., isolated from green algae.</title>
        <authorList>
            <person name="Wang C."/>
        </authorList>
    </citation>
    <scope>NUCLEOTIDE SEQUENCE [LARGE SCALE GENOMIC DNA]</scope>
    <source>
        <strain evidence="2 3">1151</strain>
    </source>
</reference>
<evidence type="ECO:0000313" key="3">
    <source>
        <dbReference type="Proteomes" id="UP000777935"/>
    </source>
</evidence>
<keyword evidence="1" id="KW-0732">Signal</keyword>
<protein>
    <submittedName>
        <fullName evidence="2">Uncharacterized protein</fullName>
    </submittedName>
</protein>